<organism evidence="15 16">
    <name type="scientific">Micromonospora radicis</name>
    <dbReference type="NCBI Taxonomy" id="1894971"/>
    <lineage>
        <taxon>Bacteria</taxon>
        <taxon>Bacillati</taxon>
        <taxon>Actinomycetota</taxon>
        <taxon>Actinomycetes</taxon>
        <taxon>Micromonosporales</taxon>
        <taxon>Micromonosporaceae</taxon>
        <taxon>Micromonospora</taxon>
    </lineage>
</organism>
<evidence type="ECO:0000256" key="2">
    <source>
        <dbReference type="ARBA" id="ARBA00005916"/>
    </source>
</evidence>
<dbReference type="Pfam" id="PF00745">
    <property type="entry name" value="GlutR_dimer"/>
    <property type="match status" value="1"/>
</dbReference>
<dbReference type="SUPFAM" id="SSF51735">
    <property type="entry name" value="NAD(P)-binding Rossmann-fold domains"/>
    <property type="match status" value="1"/>
</dbReference>
<feature type="binding site" evidence="8">
    <location>
        <position position="120"/>
    </location>
    <ligand>
        <name>substrate</name>
    </ligand>
</feature>
<dbReference type="FunFam" id="3.30.460.30:FF:000001">
    <property type="entry name" value="Glutamyl-tRNA reductase"/>
    <property type="match status" value="1"/>
</dbReference>
<keyword evidence="5 8" id="KW-0560">Oxidoreductase</keyword>
<keyword evidence="16" id="KW-1185">Reference proteome</keyword>
<dbReference type="HAMAP" id="MF_00087">
    <property type="entry name" value="Glu_tRNA_reductase"/>
    <property type="match status" value="1"/>
</dbReference>
<dbReference type="InterPro" id="IPR036343">
    <property type="entry name" value="GluRdtase_N_sf"/>
</dbReference>
<evidence type="ECO:0000256" key="7">
    <source>
        <dbReference type="ARBA" id="ARBA00047464"/>
    </source>
</evidence>
<evidence type="ECO:0000256" key="4">
    <source>
        <dbReference type="ARBA" id="ARBA00022857"/>
    </source>
</evidence>
<proteinExistence type="inferred from homology"/>
<comment type="pathway">
    <text evidence="1 8 11">Porphyrin-containing compound metabolism; protoporphyrin-IX biosynthesis; 5-aminolevulinate from L-glutamyl-tRNA(Glu): step 1/2.</text>
</comment>
<dbReference type="Pfam" id="PF05201">
    <property type="entry name" value="GlutR_N"/>
    <property type="match status" value="1"/>
</dbReference>
<name>A0A418MYV2_9ACTN</name>
<feature type="domain" description="Glutamyl-tRNA reductase N-terminal" evidence="14">
    <location>
        <begin position="6"/>
        <end position="156"/>
    </location>
</feature>
<evidence type="ECO:0000259" key="12">
    <source>
        <dbReference type="Pfam" id="PF00745"/>
    </source>
</evidence>
<comment type="function">
    <text evidence="8">Catalyzes the NADPH-dependent reduction of glutamyl-tRNA(Glu) to glutamate 1-semialdehyde (GSA).</text>
</comment>
<dbReference type="OrthoDB" id="110209at2"/>
<feature type="domain" description="Quinate/shikimate 5-dehydrogenase/glutamyl-tRNA reductase" evidence="13">
    <location>
        <begin position="180"/>
        <end position="306"/>
    </location>
</feature>
<feature type="binding site" evidence="8">
    <location>
        <begin position="114"/>
        <end position="116"/>
    </location>
    <ligand>
        <name>substrate</name>
    </ligand>
</feature>
<accession>A0A418MYV2</accession>
<dbReference type="GO" id="GO:0019353">
    <property type="term" value="P:protoporphyrinogen IX biosynthetic process from glutamate"/>
    <property type="evidence" value="ECO:0007669"/>
    <property type="project" value="TreeGrafter"/>
</dbReference>
<dbReference type="PANTHER" id="PTHR43013">
    <property type="entry name" value="GLUTAMYL-TRNA REDUCTASE"/>
    <property type="match status" value="1"/>
</dbReference>
<evidence type="ECO:0000256" key="5">
    <source>
        <dbReference type="ARBA" id="ARBA00023002"/>
    </source>
</evidence>
<dbReference type="PANTHER" id="PTHR43013:SF1">
    <property type="entry name" value="GLUTAMYL-TRNA REDUCTASE"/>
    <property type="match status" value="1"/>
</dbReference>
<evidence type="ECO:0000313" key="15">
    <source>
        <dbReference type="EMBL" id="RIV40257.1"/>
    </source>
</evidence>
<feature type="domain" description="Tetrapyrrole biosynthesis glutamyl-tRNA reductase dimerisation" evidence="12">
    <location>
        <begin position="324"/>
        <end position="398"/>
    </location>
</feature>
<dbReference type="GO" id="GO:0008883">
    <property type="term" value="F:glutamyl-tRNA reductase activity"/>
    <property type="evidence" value="ECO:0007669"/>
    <property type="project" value="UniProtKB-UniRule"/>
</dbReference>
<dbReference type="PIRSF" id="PIRSF000445">
    <property type="entry name" value="4pyrrol_synth_GluRdtase"/>
    <property type="match status" value="1"/>
</dbReference>
<reference evidence="15 16" key="1">
    <citation type="submission" date="2018-08" db="EMBL/GenBank/DDBJ databases">
        <title>Jishengella sp. nov., isolated from a root of Azadirachta indica A. Juss. var. siamensis Valenton.</title>
        <authorList>
            <person name="Kuncharoen N."/>
            <person name="Tanasupawat S."/>
            <person name="Kudo T."/>
            <person name="Ohkuma M."/>
        </authorList>
    </citation>
    <scope>NUCLEOTIDE SEQUENCE [LARGE SCALE GENOMIC DNA]</scope>
    <source>
        <strain evidence="15 16">AZ1-13</strain>
    </source>
</reference>
<evidence type="ECO:0000256" key="11">
    <source>
        <dbReference type="RuleBase" id="RU000584"/>
    </source>
</evidence>
<dbReference type="InterPro" id="IPR036453">
    <property type="entry name" value="GluRdtase_dimer_dom_sf"/>
</dbReference>
<evidence type="ECO:0000259" key="13">
    <source>
        <dbReference type="Pfam" id="PF01488"/>
    </source>
</evidence>
<sequence length="432" mass="45139">MKLLVVGASFRRTPVDVLERLAIGSGEVPFVLRALLARPAIGEAVVLSTDDRVEVYAAATGFHTGLDDVCAVLAARTGMPTDRLAAHLYVHYDEAAVEHVVAVAAGLDSVVAGELQLLGQLRTAYRAAENHGSAGRLLHELMPHVLRIGERVRSETDIGRPGASTVTAALGVPAGQLPGGLAGRPALVLGAGAMGGLAVAALVRAGAGPIGLIGRDVERTGRLAEAYGVTPVPVEDLPAALVAVDVLVSATNAAGPVLTAALAAPALTRRLARRPDTPLFILDLALPRDVEPTVGRLPGVVIVHVDRFGVPARGTAEERDRAAAQRIVTDELDALVARLRGVDAGPVVAALRARADRTVSAELRRLAQRRPDLSEGQRAEVARTVHRVVQQLLHPPSRLAQLTGEPDPVMPRQLIDLDVPHSATVAEVPRVA</sequence>
<dbReference type="InterPro" id="IPR006151">
    <property type="entry name" value="Shikm_DH/Glu-tRNA_Rdtase"/>
</dbReference>
<evidence type="ECO:0000256" key="9">
    <source>
        <dbReference type="PIRSR" id="PIRSR000445-3"/>
    </source>
</evidence>
<comment type="domain">
    <text evidence="8">Possesses an unusual extended V-shaped dimeric structure with each monomer consisting of three distinct domains arranged along a curved 'spinal' alpha-helix. The N-terminal catalytic domain specifically recognizes the glutamate moiety of the substrate. The second domain is the NADPH-binding domain, and the third C-terminal domain is responsible for dimerization.</text>
</comment>
<evidence type="ECO:0000259" key="14">
    <source>
        <dbReference type="Pfam" id="PF05201"/>
    </source>
</evidence>
<evidence type="ECO:0000313" key="16">
    <source>
        <dbReference type="Proteomes" id="UP000283832"/>
    </source>
</evidence>
<dbReference type="Gene3D" id="3.40.50.720">
    <property type="entry name" value="NAD(P)-binding Rossmann-like Domain"/>
    <property type="match status" value="1"/>
</dbReference>
<evidence type="ECO:0000256" key="3">
    <source>
        <dbReference type="ARBA" id="ARBA00012970"/>
    </source>
</evidence>
<dbReference type="SUPFAM" id="SSF69075">
    <property type="entry name" value="Glutamyl tRNA-reductase dimerization domain"/>
    <property type="match status" value="1"/>
</dbReference>
<dbReference type="SUPFAM" id="SSF69742">
    <property type="entry name" value="Glutamyl tRNA-reductase catalytic, N-terminal domain"/>
    <property type="match status" value="1"/>
</dbReference>
<dbReference type="Proteomes" id="UP000283832">
    <property type="component" value="Unassembled WGS sequence"/>
</dbReference>
<dbReference type="Pfam" id="PF01488">
    <property type="entry name" value="Shikimate_DH"/>
    <property type="match status" value="1"/>
</dbReference>
<keyword evidence="6 8" id="KW-0627">Porphyrin biosynthesis</keyword>
<feature type="site" description="Important for activity" evidence="8 10">
    <location>
        <position position="99"/>
    </location>
</feature>
<evidence type="ECO:0000256" key="10">
    <source>
        <dbReference type="PIRSR" id="PIRSR000445-4"/>
    </source>
</evidence>
<comment type="miscellaneous">
    <text evidence="8">During catalysis, the active site Cys acts as a nucleophile attacking the alpha-carbonyl group of tRNA-bound glutamate with the formation of a thioester intermediate between enzyme and glutamate, and the concomitant release of tRNA(Glu). The thioester intermediate is finally reduced by direct hydride transfer from NADPH, to form the product GSA.</text>
</comment>
<dbReference type="InterPro" id="IPR015895">
    <property type="entry name" value="4pyrrol_synth_GluRdtase_N"/>
</dbReference>
<comment type="subunit">
    <text evidence="8">Homodimer.</text>
</comment>
<comment type="caution">
    <text evidence="15">The sequence shown here is derived from an EMBL/GenBank/DDBJ whole genome shotgun (WGS) entry which is preliminary data.</text>
</comment>
<dbReference type="InterPro" id="IPR000343">
    <property type="entry name" value="4pyrrol_synth_GluRdtase"/>
</dbReference>
<feature type="binding site" evidence="8">
    <location>
        <position position="109"/>
    </location>
    <ligand>
        <name>substrate</name>
    </ligand>
</feature>
<dbReference type="UniPathway" id="UPA00251">
    <property type="reaction ID" value="UER00316"/>
</dbReference>
<gene>
    <name evidence="8 15" type="primary">hemA</name>
    <name evidence="15" type="ORF">D2L64_05240</name>
</gene>
<evidence type="ECO:0000256" key="8">
    <source>
        <dbReference type="HAMAP-Rule" id="MF_00087"/>
    </source>
</evidence>
<dbReference type="NCBIfam" id="TIGR01035">
    <property type="entry name" value="hemA"/>
    <property type="match status" value="1"/>
</dbReference>
<dbReference type="EC" id="1.2.1.70" evidence="3 8"/>
<protein>
    <recommendedName>
        <fullName evidence="3 8">Glutamyl-tRNA reductase</fullName>
        <shortName evidence="8">GluTR</shortName>
        <ecNumber evidence="3 8">1.2.1.70</ecNumber>
    </recommendedName>
</protein>
<feature type="binding site" evidence="8 9">
    <location>
        <begin position="190"/>
        <end position="195"/>
    </location>
    <ligand>
        <name>NADP(+)</name>
        <dbReference type="ChEBI" id="CHEBI:58349"/>
    </ligand>
</feature>
<dbReference type="EMBL" id="QXEC01000003">
    <property type="protein sequence ID" value="RIV40257.1"/>
    <property type="molecule type" value="Genomic_DNA"/>
</dbReference>
<comment type="caution">
    <text evidence="8">Lacks conserved residue(s) required for the propagation of feature annotation.</text>
</comment>
<dbReference type="InterPro" id="IPR036291">
    <property type="entry name" value="NAD(P)-bd_dom_sf"/>
</dbReference>
<evidence type="ECO:0000256" key="6">
    <source>
        <dbReference type="ARBA" id="ARBA00023244"/>
    </source>
</evidence>
<keyword evidence="4 8" id="KW-0521">NADP</keyword>
<dbReference type="GO" id="GO:0050661">
    <property type="term" value="F:NADP binding"/>
    <property type="evidence" value="ECO:0007669"/>
    <property type="project" value="InterPro"/>
</dbReference>
<evidence type="ECO:0000256" key="1">
    <source>
        <dbReference type="ARBA" id="ARBA00005059"/>
    </source>
</evidence>
<dbReference type="Gene3D" id="3.30.460.30">
    <property type="entry name" value="Glutamyl-tRNA reductase, N-terminal domain"/>
    <property type="match status" value="1"/>
</dbReference>
<dbReference type="InterPro" id="IPR015896">
    <property type="entry name" value="4pyrrol_synth_GluRdtase_dimer"/>
</dbReference>
<comment type="catalytic activity">
    <reaction evidence="7 8 11">
        <text>(S)-4-amino-5-oxopentanoate + tRNA(Glu) + NADP(+) = L-glutamyl-tRNA(Glu) + NADPH + H(+)</text>
        <dbReference type="Rhea" id="RHEA:12344"/>
        <dbReference type="Rhea" id="RHEA-COMP:9663"/>
        <dbReference type="Rhea" id="RHEA-COMP:9680"/>
        <dbReference type="ChEBI" id="CHEBI:15378"/>
        <dbReference type="ChEBI" id="CHEBI:57501"/>
        <dbReference type="ChEBI" id="CHEBI:57783"/>
        <dbReference type="ChEBI" id="CHEBI:58349"/>
        <dbReference type="ChEBI" id="CHEBI:78442"/>
        <dbReference type="ChEBI" id="CHEBI:78520"/>
        <dbReference type="EC" id="1.2.1.70"/>
    </reaction>
</comment>
<comment type="similarity">
    <text evidence="2 8 11">Belongs to the glutamyl-tRNA reductase family.</text>
</comment>
<dbReference type="RefSeq" id="WP_119573551.1">
    <property type="nucleotide sequence ID" value="NZ_QXEC01000003.1"/>
</dbReference>
<dbReference type="AlphaFoldDB" id="A0A418MYV2"/>